<dbReference type="Pfam" id="PF02518">
    <property type="entry name" value="HATPase_c"/>
    <property type="match status" value="1"/>
</dbReference>
<proteinExistence type="predicted"/>
<dbReference type="InParanoid" id="A0A067MI88"/>
<keyword evidence="5" id="KW-0812">Transmembrane</keyword>
<dbReference type="PANTHER" id="PTHR45339">
    <property type="entry name" value="HYBRID SIGNAL TRANSDUCTION HISTIDINE KINASE J"/>
    <property type="match status" value="1"/>
</dbReference>
<feature type="transmembrane region" description="Helical" evidence="5">
    <location>
        <begin position="82"/>
        <end position="101"/>
    </location>
</feature>
<keyword evidence="9" id="KW-1185">Reference proteome</keyword>
<evidence type="ECO:0000256" key="1">
    <source>
        <dbReference type="ARBA" id="ARBA00022553"/>
    </source>
</evidence>
<reference evidence="9" key="1">
    <citation type="journal article" date="2014" name="Proc. Natl. Acad. Sci. U.S.A.">
        <title>Extensive sampling of basidiomycete genomes demonstrates inadequacy of the white-rot/brown-rot paradigm for wood decay fungi.</title>
        <authorList>
            <person name="Riley R."/>
            <person name="Salamov A.A."/>
            <person name="Brown D.W."/>
            <person name="Nagy L.G."/>
            <person name="Floudas D."/>
            <person name="Held B.W."/>
            <person name="Levasseur A."/>
            <person name="Lombard V."/>
            <person name="Morin E."/>
            <person name="Otillar R."/>
            <person name="Lindquist E.A."/>
            <person name="Sun H."/>
            <person name="LaButti K.M."/>
            <person name="Schmutz J."/>
            <person name="Jabbour D."/>
            <person name="Luo H."/>
            <person name="Baker S.E."/>
            <person name="Pisabarro A.G."/>
            <person name="Walton J.D."/>
            <person name="Blanchette R.A."/>
            <person name="Henrissat B."/>
            <person name="Martin F."/>
            <person name="Cullen D."/>
            <person name="Hibbett D.S."/>
            <person name="Grigoriev I.V."/>
        </authorList>
    </citation>
    <scope>NUCLEOTIDE SEQUENCE [LARGE SCALE GENOMIC DNA]</scope>
    <source>
        <strain evidence="9">FD-172 SS1</strain>
    </source>
</reference>
<feature type="compositionally biased region" description="Polar residues" evidence="4">
    <location>
        <begin position="840"/>
        <end position="850"/>
    </location>
</feature>
<dbReference type="InterPro" id="IPR003594">
    <property type="entry name" value="HATPase_dom"/>
</dbReference>
<protein>
    <recommendedName>
        <fullName evidence="10">Histidine kinase</fullName>
    </recommendedName>
</protein>
<dbReference type="Pfam" id="PF00072">
    <property type="entry name" value="Response_reg"/>
    <property type="match status" value="1"/>
</dbReference>
<dbReference type="InterPro" id="IPR036097">
    <property type="entry name" value="HisK_dim/P_sf"/>
</dbReference>
<evidence type="ECO:0000259" key="6">
    <source>
        <dbReference type="PROSITE" id="PS50109"/>
    </source>
</evidence>
<dbReference type="InterPro" id="IPR003661">
    <property type="entry name" value="HisK_dim/P_dom"/>
</dbReference>
<dbReference type="SMART" id="SM00387">
    <property type="entry name" value="HATPase_c"/>
    <property type="match status" value="1"/>
</dbReference>
<dbReference type="InterPro" id="IPR005330">
    <property type="entry name" value="MHYT_dom"/>
</dbReference>
<dbReference type="InterPro" id="IPR036890">
    <property type="entry name" value="HATPase_C_sf"/>
</dbReference>
<feature type="modified residue" description="4-aspartylphosphate" evidence="3">
    <location>
        <position position="911"/>
    </location>
</feature>
<dbReference type="AlphaFoldDB" id="A0A067MI88"/>
<dbReference type="SMART" id="SM00388">
    <property type="entry name" value="HisKA"/>
    <property type="match status" value="1"/>
</dbReference>
<evidence type="ECO:0000256" key="2">
    <source>
        <dbReference type="ARBA" id="ARBA00023012"/>
    </source>
</evidence>
<dbReference type="SUPFAM" id="SSF52172">
    <property type="entry name" value="CheY-like"/>
    <property type="match status" value="1"/>
</dbReference>
<dbReference type="PANTHER" id="PTHR45339:SF1">
    <property type="entry name" value="HYBRID SIGNAL TRANSDUCTION HISTIDINE KINASE J"/>
    <property type="match status" value="1"/>
</dbReference>
<evidence type="ECO:0000313" key="9">
    <source>
        <dbReference type="Proteomes" id="UP000027195"/>
    </source>
</evidence>
<feature type="domain" description="Response regulatory" evidence="7">
    <location>
        <begin position="862"/>
        <end position="982"/>
    </location>
</feature>
<dbReference type="SMART" id="SM00448">
    <property type="entry name" value="REC"/>
    <property type="match status" value="1"/>
</dbReference>
<dbReference type="SUPFAM" id="SSF55874">
    <property type="entry name" value="ATPase domain of HSP90 chaperone/DNA topoisomerase II/histidine kinase"/>
    <property type="match status" value="1"/>
</dbReference>
<dbReference type="PRINTS" id="PR00344">
    <property type="entry name" value="BCTRLSENSOR"/>
</dbReference>
<accession>A0A067MI88</accession>
<dbReference type="CDD" id="cd17546">
    <property type="entry name" value="REC_hyHK_CKI1_RcsC-like"/>
    <property type="match status" value="1"/>
</dbReference>
<feature type="domain" description="Histidine kinase" evidence="6">
    <location>
        <begin position="442"/>
        <end position="663"/>
    </location>
</feature>
<dbReference type="InterPro" id="IPR011006">
    <property type="entry name" value="CheY-like_superfamily"/>
</dbReference>
<dbReference type="EMBL" id="KL198033">
    <property type="protein sequence ID" value="KDQ15254.1"/>
    <property type="molecule type" value="Genomic_DNA"/>
</dbReference>
<keyword evidence="1 3" id="KW-0597">Phosphoprotein</keyword>
<feature type="transmembrane region" description="Helical" evidence="5">
    <location>
        <begin position="45"/>
        <end position="70"/>
    </location>
</feature>
<dbReference type="CDD" id="cd16922">
    <property type="entry name" value="HATPase_EvgS-ArcB-TorS-like"/>
    <property type="match status" value="1"/>
</dbReference>
<dbReference type="InterPro" id="IPR001789">
    <property type="entry name" value="Sig_transdc_resp-reg_receiver"/>
</dbReference>
<evidence type="ECO:0000313" key="8">
    <source>
        <dbReference type="EMBL" id="KDQ15254.1"/>
    </source>
</evidence>
<sequence length="982" mass="109072">MDSDPERILVPQWAPELIVLSYCISWLGAYTSFQLHIHAQYTKNGWVWTMLGSIAFGFCAIWSMHFLGMLACHLDINIKFDIPLTILSAVVAVGFTFFAFLSSNEDFWKKVPRAFRKFGPNPPSSRPRATSFSRSEDIESQPLTAEESENTSTTGEPPSEYHDDYFPEVRMPAFVQSIVAAEASEDSGSNSSASSHFLSLPYTMPRNFSSTSSPSTATTPEEHWSSDDSIRVAIRHHTRARLDASSRSLDSNISIISMTWCEWIQELVGKISLHQAVRAGIWASAIVFMHYCGMWAMEIPEGRIEWNLWIVGLSFLVAYLVCFVACLVMYRMEVHFKRQIAVSTIASAGVCLMHYTGMSAATIYTRAPPSPDAGYPSYLSFTIISIAIFVCVVSNAILADSAIMARVRMAEMILTKRRLWRVMAEKEAAERARELKQQFISVASHEIRTPLHTVNGYADLLVRSNLSSEQMLYVNSIQQACNAINVIAGNVLDFNKLERNNVELEATPVLVDLRKMLEGVSKLAAAGDADIPTVDTVISVAPRVPTSVYLDETYALRVFMNLYSNAQKFTPNGYISIKVDLDSEHQNLVALVSDTGCGIPADFREAIFEPFRQVDGSMRRAHQGAGLGLSIVKHLVQRMRGTVEVESTEGEGSTFKVTVPITNQSDTPLESPPAPSPKRRIKVAYTDKRTQKLFVDLWKQLKQDASTVSLHHSTAELWKETDVLWTDVGSLKSSMTLRSLMSSSPPSMTSSTRVVSICVIHSTPDELLALEPSISAAKNIILIKRPIVMHSVLHMLDNPEEQSNMYLRSYPPRVRFAFDTEFTKNSPPKGAKTDADIPLVTTSRPSQVSQKSKETGSDSKGKVLLVEDNLINQRLGKRLVEKLGYEVVTASHGREAVEAVKKEKFDVCLMDCQMPILDGFAATQEIRALEESGKLSGRLRIVALTANVTADSEEKCRASGMDAFLPKPLRIDDLEMTLQQPG</sequence>
<dbReference type="Pfam" id="PF00512">
    <property type="entry name" value="HisKA"/>
    <property type="match status" value="1"/>
</dbReference>
<dbReference type="GO" id="GO:0000155">
    <property type="term" value="F:phosphorelay sensor kinase activity"/>
    <property type="evidence" value="ECO:0007669"/>
    <property type="project" value="InterPro"/>
</dbReference>
<dbReference type="Proteomes" id="UP000027195">
    <property type="component" value="Unassembled WGS sequence"/>
</dbReference>
<dbReference type="HOGENOM" id="CLU_007057_0_0_1"/>
<feature type="transmembrane region" description="Helical" evidence="5">
    <location>
        <begin position="340"/>
        <end position="358"/>
    </location>
</feature>
<dbReference type="SUPFAM" id="SSF47384">
    <property type="entry name" value="Homodimeric domain of signal transducing histidine kinase"/>
    <property type="match status" value="1"/>
</dbReference>
<dbReference type="InterPro" id="IPR005467">
    <property type="entry name" value="His_kinase_dom"/>
</dbReference>
<feature type="transmembrane region" description="Helical" evidence="5">
    <location>
        <begin position="279"/>
        <end position="297"/>
    </location>
</feature>
<evidence type="ECO:0008006" key="10">
    <source>
        <dbReference type="Google" id="ProtNLM"/>
    </source>
</evidence>
<dbReference type="PROSITE" id="PS50110">
    <property type="entry name" value="RESPONSE_REGULATORY"/>
    <property type="match status" value="1"/>
</dbReference>
<evidence type="ECO:0000256" key="4">
    <source>
        <dbReference type="SAM" id="MobiDB-lite"/>
    </source>
</evidence>
<dbReference type="Pfam" id="PF03707">
    <property type="entry name" value="MHYT"/>
    <property type="match status" value="2"/>
</dbReference>
<gene>
    <name evidence="8" type="ORF">BOTBODRAFT_158496</name>
</gene>
<dbReference type="OrthoDB" id="60033at2759"/>
<organism evidence="8 9">
    <name type="scientific">Botryobasidium botryosum (strain FD-172 SS1)</name>
    <dbReference type="NCBI Taxonomy" id="930990"/>
    <lineage>
        <taxon>Eukaryota</taxon>
        <taxon>Fungi</taxon>
        <taxon>Dikarya</taxon>
        <taxon>Basidiomycota</taxon>
        <taxon>Agaricomycotina</taxon>
        <taxon>Agaricomycetes</taxon>
        <taxon>Cantharellales</taxon>
        <taxon>Botryobasidiaceae</taxon>
        <taxon>Botryobasidium</taxon>
    </lineage>
</organism>
<feature type="transmembrane region" description="Helical" evidence="5">
    <location>
        <begin position="378"/>
        <end position="399"/>
    </location>
</feature>
<dbReference type="Gene3D" id="3.40.50.2300">
    <property type="match status" value="1"/>
</dbReference>
<dbReference type="InterPro" id="IPR004358">
    <property type="entry name" value="Sig_transdc_His_kin-like_C"/>
</dbReference>
<dbReference type="PROSITE" id="PS50109">
    <property type="entry name" value="HIS_KIN"/>
    <property type="match status" value="1"/>
</dbReference>
<feature type="region of interest" description="Disordered" evidence="4">
    <location>
        <begin position="825"/>
        <end position="859"/>
    </location>
</feature>
<dbReference type="CDD" id="cd00082">
    <property type="entry name" value="HisKA"/>
    <property type="match status" value="1"/>
</dbReference>
<dbReference type="STRING" id="930990.A0A067MI88"/>
<evidence type="ECO:0000256" key="3">
    <source>
        <dbReference type="PROSITE-ProRule" id="PRU00169"/>
    </source>
</evidence>
<evidence type="ECO:0000256" key="5">
    <source>
        <dbReference type="SAM" id="Phobius"/>
    </source>
</evidence>
<dbReference type="Gene3D" id="3.30.565.10">
    <property type="entry name" value="Histidine kinase-like ATPase, C-terminal domain"/>
    <property type="match status" value="1"/>
</dbReference>
<evidence type="ECO:0000259" key="7">
    <source>
        <dbReference type="PROSITE" id="PS50110"/>
    </source>
</evidence>
<feature type="transmembrane region" description="Helical" evidence="5">
    <location>
        <begin position="12"/>
        <end position="33"/>
    </location>
</feature>
<name>A0A067MI88_BOTB1</name>
<feature type="region of interest" description="Disordered" evidence="4">
    <location>
        <begin position="119"/>
        <end position="162"/>
    </location>
</feature>
<keyword evidence="5" id="KW-1133">Transmembrane helix</keyword>
<dbReference type="Gene3D" id="1.10.287.130">
    <property type="match status" value="1"/>
</dbReference>
<keyword evidence="2" id="KW-0902">Two-component regulatory system</keyword>
<keyword evidence="5" id="KW-0472">Membrane</keyword>
<feature type="transmembrane region" description="Helical" evidence="5">
    <location>
        <begin position="309"/>
        <end position="328"/>
    </location>
</feature>